<protein>
    <submittedName>
        <fullName evidence="1">Uncharacterized protein</fullName>
    </submittedName>
</protein>
<evidence type="ECO:0000313" key="2">
    <source>
        <dbReference type="Proteomes" id="UP000078542"/>
    </source>
</evidence>
<dbReference type="AlphaFoldDB" id="A0A195C965"/>
<dbReference type="STRING" id="456900.A0A195C965"/>
<evidence type="ECO:0000313" key="1">
    <source>
        <dbReference type="EMBL" id="KYM96653.1"/>
    </source>
</evidence>
<gene>
    <name evidence="1" type="ORF">ALC62_12700</name>
</gene>
<sequence length="241" mass="27363">MLLLFPDYQAAPIVSFDAKLSIIDITETGKENDASLNELFGDQPIANESPWDRTLVPPKLNNEIKAVLSKHHSVLKRDKYQVKAQSQVTVCFNAFGSGMSDLLKIFLCRFAADLSDCNILLRVNNTTAISYINRFGSIQHPHLMSFRQIWSWCEERNILLFASYIASINNSIAHYSYVTWFTDPGSIAVDAFTLAWSDTRSFAFPSFILLLCVLRKIVNNKAKGVVEFLDSHRFPLFCRLL</sequence>
<reference evidence="1 2" key="1">
    <citation type="submission" date="2016-03" db="EMBL/GenBank/DDBJ databases">
        <title>Cyphomyrmex costatus WGS genome.</title>
        <authorList>
            <person name="Nygaard S."/>
            <person name="Hu H."/>
            <person name="Boomsma J."/>
            <person name="Zhang G."/>
        </authorList>
    </citation>
    <scope>NUCLEOTIDE SEQUENCE [LARGE SCALE GENOMIC DNA]</scope>
    <source>
        <strain evidence="1">MS0001</strain>
        <tissue evidence="1">Whole body</tissue>
    </source>
</reference>
<accession>A0A195C965</accession>
<proteinExistence type="predicted"/>
<keyword evidence="2" id="KW-1185">Reference proteome</keyword>
<organism evidence="1 2">
    <name type="scientific">Cyphomyrmex costatus</name>
    <dbReference type="NCBI Taxonomy" id="456900"/>
    <lineage>
        <taxon>Eukaryota</taxon>
        <taxon>Metazoa</taxon>
        <taxon>Ecdysozoa</taxon>
        <taxon>Arthropoda</taxon>
        <taxon>Hexapoda</taxon>
        <taxon>Insecta</taxon>
        <taxon>Pterygota</taxon>
        <taxon>Neoptera</taxon>
        <taxon>Endopterygota</taxon>
        <taxon>Hymenoptera</taxon>
        <taxon>Apocrita</taxon>
        <taxon>Aculeata</taxon>
        <taxon>Formicoidea</taxon>
        <taxon>Formicidae</taxon>
        <taxon>Myrmicinae</taxon>
        <taxon>Cyphomyrmex</taxon>
    </lineage>
</organism>
<dbReference type="Proteomes" id="UP000078542">
    <property type="component" value="Unassembled WGS sequence"/>
</dbReference>
<dbReference type="CDD" id="cd09275">
    <property type="entry name" value="RNase_HI_RT_DIRS1"/>
    <property type="match status" value="1"/>
</dbReference>
<name>A0A195C965_9HYME</name>
<dbReference type="EMBL" id="KQ978164">
    <property type="protein sequence ID" value="KYM96653.1"/>
    <property type="molecule type" value="Genomic_DNA"/>
</dbReference>